<gene>
    <name evidence="1" type="ORF">GRX66_14015</name>
</gene>
<sequence>MELTRAVVEAKANEYRDNAPLYAVERDHLGMLPDAFQSGEFGYRDAEWVVRWTFRRHLGAYPETERRAHEDAFGDNDESAIRTALADALAADAPEVAVSRLTDLDGVDVRVASAFLFFAAPDDYVPVGEREWTVLRDAGVLSRAYPDSLTPSAYADSLEACRSLTDRFDCDTWTLYRALWQLGAAEE</sequence>
<comment type="caution">
    <text evidence="1">The sequence shown here is derived from an EMBL/GenBank/DDBJ whole genome shotgun (WGS) entry which is preliminary data.</text>
</comment>
<dbReference type="AlphaFoldDB" id="A0A6B0SW03"/>
<accession>A0A6B0SW03</accession>
<keyword evidence="2" id="KW-1185">Reference proteome</keyword>
<reference evidence="1 2" key="1">
    <citation type="submission" date="2019-12" db="EMBL/GenBank/DDBJ databases">
        <title>Isolation and characterization of three novel carbon monoxide-oxidizing members of Halobacteria from salione crusts and soils.</title>
        <authorList>
            <person name="Myers M.R."/>
            <person name="King G.M."/>
        </authorList>
    </citation>
    <scope>NUCLEOTIDE SEQUENCE [LARGE SCALE GENOMIC DNA]</scope>
    <source>
        <strain evidence="1 2">PCN9</strain>
    </source>
</reference>
<name>A0A6B0SW03_9EURY</name>
<proteinExistence type="predicted"/>
<protein>
    <submittedName>
        <fullName evidence="1">Uncharacterized protein</fullName>
    </submittedName>
</protein>
<dbReference type="Proteomes" id="UP000471521">
    <property type="component" value="Unassembled WGS sequence"/>
</dbReference>
<evidence type="ECO:0000313" key="1">
    <source>
        <dbReference type="EMBL" id="MXR21669.1"/>
    </source>
</evidence>
<organism evidence="1 2">
    <name type="scientific">Halobacterium bonnevillei</name>
    <dbReference type="NCBI Taxonomy" id="2692200"/>
    <lineage>
        <taxon>Archaea</taxon>
        <taxon>Methanobacteriati</taxon>
        <taxon>Methanobacteriota</taxon>
        <taxon>Stenosarchaea group</taxon>
        <taxon>Halobacteria</taxon>
        <taxon>Halobacteriales</taxon>
        <taxon>Halobacteriaceae</taxon>
        <taxon>Halobacterium</taxon>
    </lineage>
</organism>
<dbReference type="EMBL" id="WUUU01000136">
    <property type="protein sequence ID" value="MXR21669.1"/>
    <property type="molecule type" value="Genomic_DNA"/>
</dbReference>
<evidence type="ECO:0000313" key="2">
    <source>
        <dbReference type="Proteomes" id="UP000471521"/>
    </source>
</evidence>